<dbReference type="AlphaFoldDB" id="A0A6B2LY24"/>
<evidence type="ECO:0000313" key="1">
    <source>
        <dbReference type="EMBL" id="NDV41441.1"/>
    </source>
</evidence>
<dbReference type="EMBL" id="GIBP01012472">
    <property type="protein sequence ID" value="NDV41441.1"/>
    <property type="molecule type" value="Transcribed_RNA"/>
</dbReference>
<proteinExistence type="predicted"/>
<protein>
    <submittedName>
        <fullName evidence="1">Uncharacterized protein</fullName>
    </submittedName>
</protein>
<reference evidence="1" key="1">
    <citation type="journal article" date="2020" name="J. Eukaryot. Microbiol.">
        <title>De novo Sequencing, Assembly and Annotation of the Transcriptome for the Free-Living Testate Amoeba Arcella intermedia.</title>
        <authorList>
            <person name="Ribeiro G.M."/>
            <person name="Porfirio-Sousa A.L."/>
            <person name="Maurer-Alcala X.X."/>
            <person name="Katz L.A."/>
            <person name="Lahr D.J.G."/>
        </authorList>
    </citation>
    <scope>NUCLEOTIDE SEQUENCE</scope>
</reference>
<sequence>MMADSSSFNSTISEHLRASTTSLISSVIAFTFLKPAIADKGTHPCSFINDLR</sequence>
<organism evidence="1">
    <name type="scientific">Arcella intermedia</name>
    <dbReference type="NCBI Taxonomy" id="1963864"/>
    <lineage>
        <taxon>Eukaryota</taxon>
        <taxon>Amoebozoa</taxon>
        <taxon>Tubulinea</taxon>
        <taxon>Elardia</taxon>
        <taxon>Arcellinida</taxon>
        <taxon>Sphaerothecina</taxon>
        <taxon>Arcellidae</taxon>
        <taxon>Arcella</taxon>
    </lineage>
</organism>
<name>A0A6B2LY24_9EUKA</name>
<accession>A0A6B2LY24</accession>